<protein>
    <submittedName>
        <fullName evidence="1">Uncharacterized protein</fullName>
    </submittedName>
</protein>
<reference evidence="1 2" key="1">
    <citation type="submission" date="2021-02" db="EMBL/GenBank/DDBJ databases">
        <authorList>
            <person name="Ra J.-S."/>
        </authorList>
    </citation>
    <scope>NUCLEOTIDE SEQUENCE [LARGE SCALE GENOMIC DNA]</scope>
    <source>
        <strain evidence="1 2">MMS20-R1-14</strain>
    </source>
</reference>
<accession>A0ABS2IM78</accession>
<name>A0ABS2IM78_9ACTN</name>
<organism evidence="1 2">
    <name type="scientific">Micromonospora humida</name>
    <dbReference type="NCBI Taxonomy" id="2809018"/>
    <lineage>
        <taxon>Bacteria</taxon>
        <taxon>Bacillati</taxon>
        <taxon>Actinomycetota</taxon>
        <taxon>Actinomycetes</taxon>
        <taxon>Micromonosporales</taxon>
        <taxon>Micromonosporaceae</taxon>
        <taxon>Micromonospora</taxon>
    </lineage>
</organism>
<evidence type="ECO:0000313" key="2">
    <source>
        <dbReference type="Proteomes" id="UP001518872"/>
    </source>
</evidence>
<keyword evidence="2" id="KW-1185">Reference proteome</keyword>
<dbReference type="EMBL" id="JAFEUC010000001">
    <property type="protein sequence ID" value="MBM7075450.1"/>
    <property type="molecule type" value="Genomic_DNA"/>
</dbReference>
<sequence length="74" mass="7571">MEAHMAADGLVHVLTLCGNCNCGCPELYIDPAAPAEQRVVITDDFGNAIRLSGGQLSDIVGLARSGALDDVASA</sequence>
<evidence type="ECO:0000313" key="1">
    <source>
        <dbReference type="EMBL" id="MBM7075450.1"/>
    </source>
</evidence>
<proteinExistence type="predicted"/>
<gene>
    <name evidence="1" type="ORF">JQX11_03650</name>
</gene>
<dbReference type="Proteomes" id="UP001518872">
    <property type="component" value="Unassembled WGS sequence"/>
</dbReference>
<comment type="caution">
    <text evidence="1">The sequence shown here is derived from an EMBL/GenBank/DDBJ whole genome shotgun (WGS) entry which is preliminary data.</text>
</comment>